<dbReference type="Gene3D" id="3.90.550.10">
    <property type="entry name" value="Spore Coat Polysaccharide Biosynthesis Protein SpsA, Chain A"/>
    <property type="match status" value="1"/>
</dbReference>
<dbReference type="Proteomes" id="UP000251647">
    <property type="component" value="Unassembled WGS sequence"/>
</dbReference>
<dbReference type="SUPFAM" id="SSF53448">
    <property type="entry name" value="Nucleotide-diphospho-sugar transferases"/>
    <property type="match status" value="1"/>
</dbReference>
<dbReference type="InterPro" id="IPR001173">
    <property type="entry name" value="Glyco_trans_2-like"/>
</dbReference>
<gene>
    <name evidence="2" type="ORF">NCTC11647_02018</name>
</gene>
<dbReference type="AlphaFoldDB" id="A0A2T3QHL6"/>
<sequence length="271" mass="31574">MIRKIKEIFFKIRYFIFSRTIRSHEYNKLLFEIEGISGDLERLSFDNKISNKLDYLQSSKELYPSVSAIYRVKNCQEYIESSILSIVPLASEIIIIDNDSNDSTLSICKRLKEELKNIVEIKIYSYKQKVEIAGNGYINRIEKNPAGSLSKFYEYSFSKGSCDYLMKCDAHCIFTLSGIEEIRTMLNRGIDVISFTGTEIYGKTFSYEPSIFSREKSGYKFVDCEQWEKLSFESKNRKLIKKPIFIHLKRLCLSKYIGCNSSESNIIKKYA</sequence>
<feature type="domain" description="Glycosyltransferase 2-like" evidence="1">
    <location>
        <begin position="72"/>
        <end position="245"/>
    </location>
</feature>
<evidence type="ECO:0000313" key="2">
    <source>
        <dbReference type="EMBL" id="SPY28914.1"/>
    </source>
</evidence>
<proteinExistence type="predicted"/>
<accession>A0A2T3QHL6</accession>
<dbReference type="OrthoDB" id="7067403at2"/>
<evidence type="ECO:0000259" key="1">
    <source>
        <dbReference type="Pfam" id="PF00535"/>
    </source>
</evidence>
<dbReference type="GO" id="GO:0016740">
    <property type="term" value="F:transferase activity"/>
    <property type="evidence" value="ECO:0007669"/>
    <property type="project" value="UniProtKB-KW"/>
</dbReference>
<evidence type="ECO:0000313" key="3">
    <source>
        <dbReference type="Proteomes" id="UP000251647"/>
    </source>
</evidence>
<keyword evidence="2" id="KW-0808">Transferase</keyword>
<dbReference type="Pfam" id="PF00535">
    <property type="entry name" value="Glycos_transf_2"/>
    <property type="match status" value="1"/>
</dbReference>
<reference evidence="2 3" key="1">
    <citation type="submission" date="2018-06" db="EMBL/GenBank/DDBJ databases">
        <authorList>
            <consortium name="Pathogen Informatics"/>
            <person name="Doyle S."/>
        </authorList>
    </citation>
    <scope>NUCLEOTIDE SEQUENCE [LARGE SCALE GENOMIC DNA]</scope>
    <source>
        <strain evidence="2 3">NCTC11647</strain>
    </source>
</reference>
<dbReference type="EMBL" id="UATL01000001">
    <property type="protein sequence ID" value="SPY28914.1"/>
    <property type="molecule type" value="Genomic_DNA"/>
</dbReference>
<organism evidence="2 3">
    <name type="scientific">Photobacterium damselae</name>
    <dbReference type="NCBI Taxonomy" id="38293"/>
    <lineage>
        <taxon>Bacteria</taxon>
        <taxon>Pseudomonadati</taxon>
        <taxon>Pseudomonadota</taxon>
        <taxon>Gammaproteobacteria</taxon>
        <taxon>Vibrionales</taxon>
        <taxon>Vibrionaceae</taxon>
        <taxon>Photobacterium</taxon>
    </lineage>
</organism>
<name>A0A2T3QHL6_PHODM</name>
<protein>
    <submittedName>
        <fullName evidence="2">Glycosyl transferase family 2</fullName>
    </submittedName>
</protein>
<dbReference type="InterPro" id="IPR029044">
    <property type="entry name" value="Nucleotide-diphossugar_trans"/>
</dbReference>
<dbReference type="RefSeq" id="WP_005298193.1">
    <property type="nucleotide sequence ID" value="NZ_PYOG01000018.1"/>
</dbReference>